<feature type="modified residue" description="4-aspartylphosphate" evidence="4">
    <location>
        <position position="56"/>
    </location>
</feature>
<feature type="domain" description="Response regulatory" evidence="6">
    <location>
        <begin position="3"/>
        <end position="121"/>
    </location>
</feature>
<dbReference type="InterPro" id="IPR018062">
    <property type="entry name" value="HTH_AraC-typ_CS"/>
</dbReference>
<dbReference type="PANTHER" id="PTHR43280:SF28">
    <property type="entry name" value="HTH-TYPE TRANSCRIPTIONAL ACTIVATOR RHAS"/>
    <property type="match status" value="1"/>
</dbReference>
<dbReference type="AlphaFoldDB" id="A0AA47I965"/>
<dbReference type="SMART" id="SM00342">
    <property type="entry name" value="HTH_ARAC"/>
    <property type="match status" value="1"/>
</dbReference>
<dbReference type="Pfam" id="PF00072">
    <property type="entry name" value="Response_reg"/>
    <property type="match status" value="1"/>
</dbReference>
<dbReference type="GO" id="GO:0000160">
    <property type="term" value="P:phosphorelay signal transduction system"/>
    <property type="evidence" value="ECO:0007669"/>
    <property type="project" value="InterPro"/>
</dbReference>
<evidence type="ECO:0000313" key="7">
    <source>
        <dbReference type="EMBL" id="WAG62840.1"/>
    </source>
</evidence>
<dbReference type="PANTHER" id="PTHR43280">
    <property type="entry name" value="ARAC-FAMILY TRANSCRIPTIONAL REGULATOR"/>
    <property type="match status" value="1"/>
</dbReference>
<dbReference type="Proteomes" id="UP001164733">
    <property type="component" value="Chromosome"/>
</dbReference>
<dbReference type="InterPro" id="IPR018060">
    <property type="entry name" value="HTH_AraC"/>
</dbReference>
<dbReference type="EMBL" id="CP086239">
    <property type="protein sequence ID" value="WAG62840.1"/>
    <property type="molecule type" value="Genomic_DNA"/>
</dbReference>
<evidence type="ECO:0000256" key="1">
    <source>
        <dbReference type="ARBA" id="ARBA00023015"/>
    </source>
</evidence>
<name>A0AA47I965_9CLOT</name>
<dbReference type="Pfam" id="PF12833">
    <property type="entry name" value="HTH_18"/>
    <property type="match status" value="1"/>
</dbReference>
<evidence type="ECO:0000313" key="8">
    <source>
        <dbReference type="Proteomes" id="UP001164733"/>
    </source>
</evidence>
<keyword evidence="2" id="KW-0238">DNA-binding</keyword>
<dbReference type="PROSITE" id="PS50110">
    <property type="entry name" value="RESPONSE_REGULATORY"/>
    <property type="match status" value="1"/>
</dbReference>
<dbReference type="RefSeq" id="WP_216120439.1">
    <property type="nucleotide sequence ID" value="NZ_CP086239.1"/>
</dbReference>
<keyword evidence="3" id="KW-0804">Transcription</keyword>
<evidence type="ECO:0000256" key="4">
    <source>
        <dbReference type="PROSITE-ProRule" id="PRU00169"/>
    </source>
</evidence>
<dbReference type="CDD" id="cd17536">
    <property type="entry name" value="REC_YesN-like"/>
    <property type="match status" value="1"/>
</dbReference>
<keyword evidence="4" id="KW-0597">Phosphoprotein</keyword>
<sequence length="519" mass="59292">MIKLLIAEDEALERKALRFLLEKYFSQSIEVVGEVNNGRDAVDISLLLKPQIILMDIHMPIMEGLEACSIIKENYSQTEFIILTAFNYFDYAKKAIHIGVSDYLLKPFSNDEFVNSINKVISKINTKNLIENKNNQLKETYNKISPYVEKQMVESIAYGVTLTEDQFNEYRNIFEIDSSKFCCLVFNLNEKKLFDENSIVLIKNRLNILFPRIIGGLCLNDIILFVFDESVGSKILSREFKNLLDDLRLEFKSNYDITVSIGTSAVNDGLNQLYLAYKEAKRCSGSVGIDTQLGSKLQTNISTVGSVNEVNNILSGKVIKEDLNGAIIELDTILSDLLIIDGSSNPVVLKKMLLHIIDSVIEDINKFTGKDFKDFSKDKVLEELINLKKISELKNCVSLVLKDLITYISSYKRSKNIDVVEKVKEYIENNYMNDVSLDNLAHYISMSSFYLSRIFSKVEGTNIKEYIIKIRMEKAKSMLIEGKKSVKQISLEVGYLDQNYFSKAFKKYTNISPKEYCNL</sequence>
<dbReference type="InterPro" id="IPR001789">
    <property type="entry name" value="Sig_transdc_resp-reg_receiver"/>
</dbReference>
<dbReference type="PROSITE" id="PS00041">
    <property type="entry name" value="HTH_ARAC_FAMILY_1"/>
    <property type="match status" value="1"/>
</dbReference>
<evidence type="ECO:0000259" key="6">
    <source>
        <dbReference type="PROSITE" id="PS50110"/>
    </source>
</evidence>
<dbReference type="GO" id="GO:0003700">
    <property type="term" value="F:DNA-binding transcription factor activity"/>
    <property type="evidence" value="ECO:0007669"/>
    <property type="project" value="InterPro"/>
</dbReference>
<reference evidence="7" key="1">
    <citation type="submission" date="2021-11" db="EMBL/GenBank/DDBJ databases">
        <title>Clostridia strains as spoilage organisms.</title>
        <authorList>
            <person name="Wambui J."/>
            <person name="Stevens M.J.A."/>
            <person name="Stephan R."/>
        </authorList>
    </citation>
    <scope>NUCLEOTIDE SEQUENCE</scope>
    <source>
        <strain evidence="7">CF009</strain>
    </source>
</reference>
<accession>A0AA47I965</accession>
<dbReference type="PROSITE" id="PS01124">
    <property type="entry name" value="HTH_ARAC_FAMILY_2"/>
    <property type="match status" value="1"/>
</dbReference>
<evidence type="ECO:0000259" key="5">
    <source>
        <dbReference type="PROSITE" id="PS01124"/>
    </source>
</evidence>
<gene>
    <name evidence="7" type="ORF">LL038_11645</name>
</gene>
<keyword evidence="1" id="KW-0805">Transcription regulation</keyword>
<evidence type="ECO:0000256" key="2">
    <source>
        <dbReference type="ARBA" id="ARBA00023125"/>
    </source>
</evidence>
<dbReference type="GO" id="GO:0043565">
    <property type="term" value="F:sequence-specific DNA binding"/>
    <property type="evidence" value="ECO:0007669"/>
    <property type="project" value="InterPro"/>
</dbReference>
<feature type="domain" description="HTH araC/xylS-type" evidence="5">
    <location>
        <begin position="421"/>
        <end position="519"/>
    </location>
</feature>
<evidence type="ECO:0000256" key="3">
    <source>
        <dbReference type="ARBA" id="ARBA00023163"/>
    </source>
</evidence>
<proteinExistence type="predicted"/>
<protein>
    <submittedName>
        <fullName evidence="7">Response regulator</fullName>
    </submittedName>
</protein>
<organism evidence="7 8">
    <name type="scientific">Clostridium estertheticum</name>
    <dbReference type="NCBI Taxonomy" id="238834"/>
    <lineage>
        <taxon>Bacteria</taxon>
        <taxon>Bacillati</taxon>
        <taxon>Bacillota</taxon>
        <taxon>Clostridia</taxon>
        <taxon>Eubacteriales</taxon>
        <taxon>Clostridiaceae</taxon>
        <taxon>Clostridium</taxon>
    </lineage>
</organism>
<dbReference type="SMART" id="SM00448">
    <property type="entry name" value="REC"/>
    <property type="match status" value="1"/>
</dbReference>